<keyword evidence="6" id="KW-1185">Reference proteome</keyword>
<evidence type="ECO:0000259" key="4">
    <source>
        <dbReference type="Pfam" id="PF00884"/>
    </source>
</evidence>
<dbReference type="RefSeq" id="WP_097805591.1">
    <property type="nucleotide sequence ID" value="NZ_FXYH01000012.1"/>
</dbReference>
<dbReference type="GO" id="GO:0005737">
    <property type="term" value="C:cytoplasm"/>
    <property type="evidence" value="ECO:0007669"/>
    <property type="project" value="TreeGrafter"/>
</dbReference>
<name>A0A238KST0_9RHOB</name>
<feature type="domain" description="Sulfatase N-terminal" evidence="4">
    <location>
        <begin position="3"/>
        <end position="334"/>
    </location>
</feature>
<evidence type="ECO:0000313" key="6">
    <source>
        <dbReference type="Proteomes" id="UP000220836"/>
    </source>
</evidence>
<dbReference type="EMBL" id="FXYH01000012">
    <property type="protein sequence ID" value="SMX45768.1"/>
    <property type="molecule type" value="Genomic_DNA"/>
</dbReference>
<dbReference type="Pfam" id="PF00884">
    <property type="entry name" value="Sulfatase"/>
    <property type="match status" value="1"/>
</dbReference>
<dbReference type="AlphaFoldDB" id="A0A238KST0"/>
<dbReference type="Gene3D" id="3.40.720.10">
    <property type="entry name" value="Alkaline Phosphatase, subunit A"/>
    <property type="match status" value="1"/>
</dbReference>
<feature type="region of interest" description="Disordered" evidence="3">
    <location>
        <begin position="505"/>
        <end position="524"/>
    </location>
</feature>
<keyword evidence="1" id="KW-0479">Metal-binding</keyword>
<dbReference type="OrthoDB" id="9795675at2"/>
<dbReference type="Proteomes" id="UP000220836">
    <property type="component" value="Unassembled WGS sequence"/>
</dbReference>
<feature type="compositionally biased region" description="Basic and acidic residues" evidence="3">
    <location>
        <begin position="515"/>
        <end position="524"/>
    </location>
</feature>
<dbReference type="EC" id="3.1.6.1" evidence="5"/>
<dbReference type="SUPFAM" id="SSF53649">
    <property type="entry name" value="Alkaline phosphatase-like"/>
    <property type="match status" value="1"/>
</dbReference>
<evidence type="ECO:0000313" key="5">
    <source>
        <dbReference type="EMBL" id="SMX45768.1"/>
    </source>
</evidence>
<proteinExistence type="predicted"/>
<accession>A0A238KST0</accession>
<dbReference type="PANTHER" id="PTHR45953">
    <property type="entry name" value="IDURONATE 2-SULFATASE"/>
    <property type="match status" value="1"/>
</dbReference>
<dbReference type="GO" id="GO:0046872">
    <property type="term" value="F:metal ion binding"/>
    <property type="evidence" value="ECO:0007669"/>
    <property type="project" value="UniProtKB-KW"/>
</dbReference>
<sequence>MRVILVVFDSLNRRALECYGGTEVSTPNFNRLADKTVTFDNHYVGSLPCMPARRDLHTGRLSFLHRSWGPLEPFDNSVFETLRNQRVYSHLITDHYHYFEDGAGNYHTRYDSYGFFRGQEGDKWVPTLDPPIEKWKAQYHEKQQNFEPGSLQLQNMANREKILSESDFSSTQCFSEAIDFVDAHATSDNWILQLETFDPHEPFVAPAGYRSEYQLDEEPVFDWPHYDRYVDGLPENRLLRDNYKALLRHCDTQLGRLLDKMDLLKMWDDTMMIVTTDHGFLLGEHEWWAKNRMPCYDEVARIPLFVHHPAHAGQAGTRRAALTQTIDIMPTLLDGFDQPCDLGSTAQSLLPSLADPKAKLRETIIYGYFGGAVNLTDGRHTYMRYPENMGATNLNEYTLMPAHMLVPFSQNELQAASFCDDLAFSDGYPVLKIPVQESSGWFNSHGPGAMEDCESVIFDLADDPEQKNPVRDAVLEASLAGAMHDQMILNKAPDEAFVRLGFSNAPTGDAPVQDTHQRPTELNG</sequence>
<reference evidence="5 6" key="1">
    <citation type="submission" date="2017-05" db="EMBL/GenBank/DDBJ databases">
        <authorList>
            <person name="Song R."/>
            <person name="Chenine A.L."/>
            <person name="Ruprecht R.M."/>
        </authorList>
    </citation>
    <scope>NUCLEOTIDE SEQUENCE [LARGE SCALE GENOMIC DNA]</scope>
    <source>
        <strain evidence="5 6">CECT 8663</strain>
    </source>
</reference>
<dbReference type="InterPro" id="IPR017850">
    <property type="entry name" value="Alkaline_phosphatase_core_sf"/>
</dbReference>
<evidence type="ECO:0000256" key="2">
    <source>
        <dbReference type="ARBA" id="ARBA00022801"/>
    </source>
</evidence>
<gene>
    <name evidence="5" type="ORF">PEV8663_03109</name>
</gene>
<dbReference type="GO" id="GO:0004065">
    <property type="term" value="F:arylsulfatase activity"/>
    <property type="evidence" value="ECO:0007669"/>
    <property type="project" value="UniProtKB-EC"/>
</dbReference>
<evidence type="ECO:0000256" key="1">
    <source>
        <dbReference type="ARBA" id="ARBA00022723"/>
    </source>
</evidence>
<organism evidence="5 6">
    <name type="scientific">Pelagimonas varians</name>
    <dbReference type="NCBI Taxonomy" id="696760"/>
    <lineage>
        <taxon>Bacteria</taxon>
        <taxon>Pseudomonadati</taxon>
        <taxon>Pseudomonadota</taxon>
        <taxon>Alphaproteobacteria</taxon>
        <taxon>Rhodobacterales</taxon>
        <taxon>Roseobacteraceae</taxon>
        <taxon>Pelagimonas</taxon>
    </lineage>
</organism>
<protein>
    <submittedName>
        <fullName evidence="5">Arylsulfatase</fullName>
        <ecNumber evidence="5">3.1.6.1</ecNumber>
    </submittedName>
</protein>
<dbReference type="InterPro" id="IPR000917">
    <property type="entry name" value="Sulfatase_N"/>
</dbReference>
<dbReference type="PANTHER" id="PTHR45953:SF1">
    <property type="entry name" value="IDURONATE 2-SULFATASE"/>
    <property type="match status" value="1"/>
</dbReference>
<evidence type="ECO:0000256" key="3">
    <source>
        <dbReference type="SAM" id="MobiDB-lite"/>
    </source>
</evidence>
<dbReference type="CDD" id="cd16148">
    <property type="entry name" value="sulfatase_like"/>
    <property type="match status" value="1"/>
</dbReference>
<keyword evidence="2 5" id="KW-0378">Hydrolase</keyword>